<reference evidence="1 2" key="1">
    <citation type="submission" date="2024-05" db="EMBL/GenBank/DDBJ databases">
        <title>Genome sequencing and assembly of Indian major carp, Cirrhinus mrigala (Hamilton, 1822).</title>
        <authorList>
            <person name="Mohindra V."/>
            <person name="Chowdhury L.M."/>
            <person name="Lal K."/>
            <person name="Jena J.K."/>
        </authorList>
    </citation>
    <scope>NUCLEOTIDE SEQUENCE [LARGE SCALE GENOMIC DNA]</scope>
    <source>
        <strain evidence="1">CM1030</strain>
        <tissue evidence="1">Blood</tissue>
    </source>
</reference>
<accession>A0ABD0N5D0</accession>
<name>A0ABD0N5D0_CIRMR</name>
<protein>
    <submittedName>
        <fullName evidence="1">Uncharacterized protein</fullName>
    </submittedName>
</protein>
<feature type="non-terminal residue" evidence="1">
    <location>
        <position position="75"/>
    </location>
</feature>
<organism evidence="1 2">
    <name type="scientific">Cirrhinus mrigala</name>
    <name type="common">Mrigala</name>
    <dbReference type="NCBI Taxonomy" id="683832"/>
    <lineage>
        <taxon>Eukaryota</taxon>
        <taxon>Metazoa</taxon>
        <taxon>Chordata</taxon>
        <taxon>Craniata</taxon>
        <taxon>Vertebrata</taxon>
        <taxon>Euteleostomi</taxon>
        <taxon>Actinopterygii</taxon>
        <taxon>Neopterygii</taxon>
        <taxon>Teleostei</taxon>
        <taxon>Ostariophysi</taxon>
        <taxon>Cypriniformes</taxon>
        <taxon>Cyprinidae</taxon>
        <taxon>Labeoninae</taxon>
        <taxon>Labeonini</taxon>
        <taxon>Cirrhinus</taxon>
    </lineage>
</organism>
<keyword evidence="2" id="KW-1185">Reference proteome</keyword>
<feature type="non-terminal residue" evidence="1">
    <location>
        <position position="1"/>
    </location>
</feature>
<evidence type="ECO:0000313" key="1">
    <source>
        <dbReference type="EMBL" id="KAL0156387.1"/>
    </source>
</evidence>
<proteinExistence type="predicted"/>
<comment type="caution">
    <text evidence="1">The sequence shown here is derived from an EMBL/GenBank/DDBJ whole genome shotgun (WGS) entry which is preliminary data.</text>
</comment>
<sequence length="75" mass="8552">SSLACLTPELAELLLAHMARERLLKPRTLELFFGCPLQKFVLNCYPYTTNELLRQLRAFSCLKHLSFVNSPLITG</sequence>
<dbReference type="AlphaFoldDB" id="A0ABD0N5D0"/>
<gene>
    <name evidence="1" type="ORF">M9458_047633</name>
</gene>
<dbReference type="EMBL" id="JAMKFB020000024">
    <property type="protein sequence ID" value="KAL0156387.1"/>
    <property type="molecule type" value="Genomic_DNA"/>
</dbReference>
<evidence type="ECO:0000313" key="2">
    <source>
        <dbReference type="Proteomes" id="UP001529510"/>
    </source>
</evidence>
<dbReference type="Proteomes" id="UP001529510">
    <property type="component" value="Unassembled WGS sequence"/>
</dbReference>